<dbReference type="EMBL" id="JBHSDV010000003">
    <property type="protein sequence ID" value="MFC4388351.1"/>
    <property type="molecule type" value="Genomic_DNA"/>
</dbReference>
<name>A0ABV8VXH5_9BACI</name>
<reference evidence="3" key="1">
    <citation type="journal article" date="2019" name="Int. J. Syst. Evol. Microbiol.">
        <title>The Global Catalogue of Microorganisms (GCM) 10K type strain sequencing project: providing services to taxonomists for standard genome sequencing and annotation.</title>
        <authorList>
            <consortium name="The Broad Institute Genomics Platform"/>
            <consortium name="The Broad Institute Genome Sequencing Center for Infectious Disease"/>
            <person name="Wu L."/>
            <person name="Ma J."/>
        </authorList>
    </citation>
    <scope>NUCLEOTIDE SEQUENCE [LARGE SCALE GENOMIC DNA]</scope>
    <source>
        <strain evidence="3">KACC 14058</strain>
    </source>
</reference>
<feature type="domain" description="RadC-like JAB" evidence="1">
    <location>
        <begin position="7"/>
        <end position="26"/>
    </location>
</feature>
<accession>A0ABV8VXH5</accession>
<dbReference type="Proteomes" id="UP001595880">
    <property type="component" value="Unassembled WGS sequence"/>
</dbReference>
<evidence type="ECO:0000313" key="2">
    <source>
        <dbReference type="EMBL" id="MFC4388351.1"/>
    </source>
</evidence>
<comment type="caution">
    <text evidence="2">The sequence shown here is derived from an EMBL/GenBank/DDBJ whole genome shotgun (WGS) entry which is preliminary data.</text>
</comment>
<dbReference type="Pfam" id="PF04002">
    <property type="entry name" value="RadC"/>
    <property type="match status" value="1"/>
</dbReference>
<proteinExistence type="predicted"/>
<keyword evidence="3" id="KW-1185">Reference proteome</keyword>
<evidence type="ECO:0000259" key="1">
    <source>
        <dbReference type="Pfam" id="PF04002"/>
    </source>
</evidence>
<dbReference type="PROSITE" id="PS01302">
    <property type="entry name" value="UPF0758"/>
    <property type="match status" value="1"/>
</dbReference>
<gene>
    <name evidence="2" type="ORF">ACFOZ1_11120</name>
</gene>
<dbReference type="InterPro" id="IPR025657">
    <property type="entry name" value="RadC_JAB"/>
</dbReference>
<dbReference type="InterPro" id="IPR020891">
    <property type="entry name" value="UPF0758_CS"/>
</dbReference>
<sequence length="34" mass="3984">MYLPYYREAIKRAAASIICLHNHPSGVRLYILSY</sequence>
<dbReference type="RefSeq" id="WP_390199741.1">
    <property type="nucleotide sequence ID" value="NZ_JBHSDV010000003.1"/>
</dbReference>
<protein>
    <submittedName>
        <fullName evidence="2">JAB domain-containing protein</fullName>
    </submittedName>
</protein>
<organism evidence="2 3">
    <name type="scientific">Gracilibacillus marinus</name>
    <dbReference type="NCBI Taxonomy" id="630535"/>
    <lineage>
        <taxon>Bacteria</taxon>
        <taxon>Bacillati</taxon>
        <taxon>Bacillota</taxon>
        <taxon>Bacilli</taxon>
        <taxon>Bacillales</taxon>
        <taxon>Bacillaceae</taxon>
        <taxon>Gracilibacillus</taxon>
    </lineage>
</organism>
<evidence type="ECO:0000313" key="3">
    <source>
        <dbReference type="Proteomes" id="UP001595880"/>
    </source>
</evidence>